<keyword evidence="1" id="KW-0472">Membrane</keyword>
<feature type="transmembrane region" description="Helical" evidence="1">
    <location>
        <begin position="93"/>
        <end position="113"/>
    </location>
</feature>
<accession>A0A1Y5P661</accession>
<organism evidence="2">
    <name type="scientific">uncultured Mycobacterium sp</name>
    <dbReference type="NCBI Taxonomy" id="171292"/>
    <lineage>
        <taxon>Bacteria</taxon>
        <taxon>Bacillati</taxon>
        <taxon>Actinomycetota</taxon>
        <taxon>Actinomycetes</taxon>
        <taxon>Mycobacteriales</taxon>
        <taxon>Mycobacteriaceae</taxon>
        <taxon>Mycobacterium</taxon>
        <taxon>environmental samples</taxon>
    </lineage>
</organism>
<evidence type="ECO:0008006" key="3">
    <source>
        <dbReference type="Google" id="ProtNLM"/>
    </source>
</evidence>
<evidence type="ECO:0000313" key="2">
    <source>
        <dbReference type="EMBL" id="SBS71601.1"/>
    </source>
</evidence>
<dbReference type="EMBL" id="FLQS01000003">
    <property type="protein sequence ID" value="SBS71601.1"/>
    <property type="molecule type" value="Genomic_DNA"/>
</dbReference>
<evidence type="ECO:0000256" key="1">
    <source>
        <dbReference type="SAM" id="Phobius"/>
    </source>
</evidence>
<feature type="transmembrane region" description="Helical" evidence="1">
    <location>
        <begin position="54"/>
        <end position="73"/>
    </location>
</feature>
<feature type="transmembrane region" description="Helical" evidence="1">
    <location>
        <begin position="120"/>
        <end position="144"/>
    </location>
</feature>
<gene>
    <name evidence="2" type="ORF">MHPYR_110151</name>
</gene>
<keyword evidence="1" id="KW-0812">Transmembrane</keyword>
<protein>
    <recommendedName>
        <fullName evidence="3">Copper resistance protein D domain-containing protein</fullName>
    </recommendedName>
</protein>
<keyword evidence="1" id="KW-1133">Transmembrane helix</keyword>
<feature type="transmembrane region" description="Helical" evidence="1">
    <location>
        <begin position="6"/>
        <end position="33"/>
    </location>
</feature>
<reference evidence="2" key="1">
    <citation type="submission" date="2016-03" db="EMBL/GenBank/DDBJ databases">
        <authorList>
            <person name="Ploux O."/>
        </authorList>
    </citation>
    <scope>NUCLEOTIDE SEQUENCE</scope>
    <source>
        <strain evidence="2">UC10</strain>
    </source>
</reference>
<proteinExistence type="predicted"/>
<sequence>MSTTWILVRFLHIAGAIIWVGGQLTVTLVVLPPAARLLAAPDRAQLLRAIGRRFAMVTATVFLPLQISTGILLALHRGVSWAALLQPGEGRVLLIKLVLFAAVMTAAMGHGMLQARRRQVAARAASTAALVGSVGVVLLGTWLAEGVG</sequence>
<dbReference type="AlphaFoldDB" id="A0A1Y5P661"/>
<name>A0A1Y5P661_9MYCO</name>